<evidence type="ECO:0000313" key="2">
    <source>
        <dbReference type="Proteomes" id="UP001456524"/>
    </source>
</evidence>
<dbReference type="Proteomes" id="UP001456524">
    <property type="component" value="Unassembled WGS sequence"/>
</dbReference>
<name>A0ABR1XY36_9PEZI</name>
<sequence length="392" mass="43906">MTILARFGRAALSPCTRRTFSSTAARPATIPEFVRSSSDELDTKLQIARDRIIIPKHLTPRETRIVYGTKHRKLFENEDEPVIAHIGGTDVRLQPLDPKKDHPPLWGTLKSVITLAQTPSDWANVERLLVGFQKAGIKLSPSQVVSVVRKAWFQGHQDAVLRMVERAHETGICIQTEELLSTLLWGLREVAVAGHWSRRALERALTGVRQVADYLEAPEHAGGERAVKPGDLRTLPLTIAAPLELLGVYHVRYAPKIPNVRDKALDELRQGAERLLNNIKIYGCAVQKPSSTAAIKLRYERLKDAEKLLMRVIPVRHAVALAQRLLVPSDKMPQPQLAAQTLEECDALIRQNVKLVEENLSPGQTLEENWAVRGWRACGWVDEGIKKKTPTE</sequence>
<keyword evidence="2" id="KW-1185">Reference proteome</keyword>
<gene>
    <name evidence="1" type="ORF">IWX90DRAFT_511765</name>
</gene>
<comment type="caution">
    <text evidence="1">The sequence shown here is derived from an EMBL/GenBank/DDBJ whole genome shotgun (WGS) entry which is preliminary data.</text>
</comment>
<protein>
    <submittedName>
        <fullName evidence="1">Uncharacterized protein</fullName>
    </submittedName>
</protein>
<dbReference type="EMBL" id="JBBWUH010000003">
    <property type="protein sequence ID" value="KAK8173216.1"/>
    <property type="molecule type" value="Genomic_DNA"/>
</dbReference>
<accession>A0ABR1XY36</accession>
<organism evidence="1 2">
    <name type="scientific">Phyllosticta citrichinensis</name>
    <dbReference type="NCBI Taxonomy" id="1130410"/>
    <lineage>
        <taxon>Eukaryota</taxon>
        <taxon>Fungi</taxon>
        <taxon>Dikarya</taxon>
        <taxon>Ascomycota</taxon>
        <taxon>Pezizomycotina</taxon>
        <taxon>Dothideomycetes</taxon>
        <taxon>Dothideomycetes incertae sedis</taxon>
        <taxon>Botryosphaeriales</taxon>
        <taxon>Phyllostictaceae</taxon>
        <taxon>Phyllosticta</taxon>
    </lineage>
</organism>
<reference evidence="1 2" key="1">
    <citation type="journal article" date="2022" name="G3 (Bethesda)">
        <title>Enemy or ally: a genomic approach to elucidate the lifestyle of Phyllosticta citrichinaensis.</title>
        <authorList>
            <person name="Buijs V.A."/>
            <person name="Groenewald J.Z."/>
            <person name="Haridas S."/>
            <person name="LaButti K.M."/>
            <person name="Lipzen A."/>
            <person name="Martin F.M."/>
            <person name="Barry K."/>
            <person name="Grigoriev I.V."/>
            <person name="Crous P.W."/>
            <person name="Seidl M.F."/>
        </authorList>
    </citation>
    <scope>NUCLEOTIDE SEQUENCE [LARGE SCALE GENOMIC DNA]</scope>
    <source>
        <strain evidence="1 2">CBS 129764</strain>
    </source>
</reference>
<proteinExistence type="predicted"/>
<evidence type="ECO:0000313" key="1">
    <source>
        <dbReference type="EMBL" id="KAK8173216.1"/>
    </source>
</evidence>